<dbReference type="GO" id="GO:0005509">
    <property type="term" value="F:calcium ion binding"/>
    <property type="evidence" value="ECO:0007669"/>
    <property type="project" value="InterPro"/>
</dbReference>
<dbReference type="GO" id="GO:0030288">
    <property type="term" value="C:outer membrane-bounded periplasmic space"/>
    <property type="evidence" value="ECO:0007669"/>
    <property type="project" value="TreeGrafter"/>
</dbReference>
<evidence type="ECO:0000313" key="5">
    <source>
        <dbReference type="Proteomes" id="UP000325289"/>
    </source>
</evidence>
<dbReference type="RefSeq" id="WP_149757711.1">
    <property type="nucleotide sequence ID" value="NZ_FOMS01000013.1"/>
</dbReference>
<sequence>MPYTLQLLHANDLEGGVEALDNAPNFAAIVDSLDDTYENTVTISSGDNYIPGVFFSTAADFSFGGILTDAYARYYTEVLGLDADTLPELDLGRGAGRVDVSIMNFIGFDASAVGNHEFDAGTSAFSEIIGAEGSEGVVEWAGSFFPYLSANLDFSGDGNLSGLATDEILFSDRYNETLEALAAGEAGPSIAPATIIKEGGERIGVVGATTQIIESISSTGGVDETSGGANDMAALAEVLQPQIDALIADGVNKIIVTSHLQQFALEQELAGLLSGVDIIIAGGSNTLQADEQDTLRDGDEAEETYPFATTNADGEPTLIVGTDGEYSYVGRLVVTFDDNGVVDTSSVDAAESGVFATDEAGTLAATGADSVEEAIDGSTRADIVEDLTSAVAGIVEERDGVIYGAHEVFLDGRRESVRTEETNLGNLTADANLAAAREVDDNIVVSFKNGGGIRAEIGSVDADGTPTEGDGLVSQLDVENSLRFDNGLALFDVTKEGLKQLLEHAVAATDTEAGSTPGQFAQIGGLRFSFDETQTAQDFATNEDGDYIPAANGTVETATAGERVQTIAIVDPETGEDIVVYRDGGFTGAAPDTIGMVALDFLVNNNGDSYPFQELATNIRFVTDDGTVTTDPDADNILGEQQAFREYLEANFADEDNAFDNAEVSPSNDTRIVQLAQNGGQDFITIDEPDRSIRILRDGQLDSGETELFTGGSEVVSVDGAFAYVTNAAQDQIDIFSTATLEKVGTFDLTEVEGYAGVQSVAAKNGLIAAAINVEDEDGNAVDGVVVLYDEAGTLLNTVAVGNLPDMVTFNADGSTILVANEGEPTDAGNPQGSVSVIDVSSGAAAATVTTLDFTAFDGMEDELREAGVLLEPGVSVSEDLEPEYITVLPGGEEAWVSLQEANAYAVIDLVNMEVTDIRSFGLTDRGEVPFDASNDDNAINLQTYDNVFGMRQPDAIASYEFEGETYIVSANEGDARDDTETEVGDVELDPTAFPNAEVLQRDENLGPQGIRSDLGDTDGDGDYDELYAYGSRSFTVLDTEGNVVFDSGAQFSRLIAEIRPELFNQDEGDFDDRSDNKGVEPEAVAVGMVDGRPLAFIGLERDNGVFVFDLSNPENPSYVNYIDSEAYGNISPEVIDFVPASESIDGTDKIYVSYEGDGNTAVYTVSGINPGVSLVAGDAGELLLGGNLDDDLTGGAGRDLLFGRIGADVIDGGDGDDVIGAGAGRDIVYGGGGDDMIGGGFGDDVIDGGTGNDTIGAGGRNDRVTAGDGDDVVAGGSGNDTLDGGNGDDTMGGGFQDDMVMGGAGDDSLGGGNGMDTISGGEGDDAIGGGLGSDLLSGGAGDDFIAGGGRDDTIDGGDGDDVINGGVGSDVLTGGDGADIFVFRDFGAGDADVITDFVDGTDMIRVIGQGGFGALSITDGDDGAVVAVADTTITLTGLDAADLSTDDFLFV</sequence>
<dbReference type="Proteomes" id="UP000325289">
    <property type="component" value="Unassembled WGS sequence"/>
</dbReference>
<dbReference type="InterPro" id="IPR006146">
    <property type="entry name" value="5'-Nucleotdase_CS"/>
</dbReference>
<reference evidence="4 5" key="1">
    <citation type="submission" date="2016-10" db="EMBL/GenBank/DDBJ databases">
        <authorList>
            <person name="Varghese N."/>
            <person name="Submissions S."/>
        </authorList>
    </citation>
    <scope>NUCLEOTIDE SEQUENCE [LARGE SCALE GENOMIC DNA]</scope>
    <source>
        <strain evidence="5">YIM D21,KCTC 23444,ACCC 10710</strain>
    </source>
</reference>
<dbReference type="SUPFAM" id="SSF50969">
    <property type="entry name" value="YVTN repeat-like/Quinoprotein amine dehydrogenase"/>
    <property type="match status" value="1"/>
</dbReference>
<dbReference type="PRINTS" id="PR00313">
    <property type="entry name" value="CABNDNGRPT"/>
</dbReference>
<keyword evidence="5" id="KW-1185">Reference proteome</keyword>
<dbReference type="PANTHER" id="PTHR11575">
    <property type="entry name" value="5'-NUCLEOTIDASE-RELATED"/>
    <property type="match status" value="1"/>
</dbReference>
<dbReference type="InterPro" id="IPR055188">
    <property type="entry name" value="Choice_anch_I"/>
</dbReference>
<dbReference type="SUPFAM" id="SSF51120">
    <property type="entry name" value="beta-Roll"/>
    <property type="match status" value="2"/>
</dbReference>
<name>A0A1I2CG47_9RHOB</name>
<protein>
    <submittedName>
        <fullName evidence="4">Alkaline phosphatase</fullName>
    </submittedName>
</protein>
<dbReference type="GO" id="GO:0008253">
    <property type="term" value="F:5'-nucleotidase activity"/>
    <property type="evidence" value="ECO:0007669"/>
    <property type="project" value="TreeGrafter"/>
</dbReference>
<dbReference type="NCBIfam" id="NF038117">
    <property type="entry name" value="choice_anch_I"/>
    <property type="match status" value="1"/>
</dbReference>
<dbReference type="PROSITE" id="PS00786">
    <property type="entry name" value="5_NUCLEOTIDASE_2"/>
    <property type="match status" value="1"/>
</dbReference>
<evidence type="ECO:0000313" key="4">
    <source>
        <dbReference type="EMBL" id="SFE67224.1"/>
    </source>
</evidence>
<dbReference type="GO" id="GO:0008768">
    <property type="term" value="F:UDP-sugar diphosphatase activity"/>
    <property type="evidence" value="ECO:0007669"/>
    <property type="project" value="TreeGrafter"/>
</dbReference>
<dbReference type="InterPro" id="IPR029052">
    <property type="entry name" value="Metallo-depent_PP-like"/>
</dbReference>
<dbReference type="SUPFAM" id="SSF55816">
    <property type="entry name" value="5'-nucleotidase (syn. UDP-sugar hydrolase), C-terminal domain"/>
    <property type="match status" value="1"/>
</dbReference>
<dbReference type="InterPro" id="IPR018511">
    <property type="entry name" value="Hemolysin-typ_Ca-bd_CS"/>
</dbReference>
<proteinExistence type="predicted"/>
<evidence type="ECO:0000256" key="1">
    <source>
        <dbReference type="SAM" id="MobiDB-lite"/>
    </source>
</evidence>
<dbReference type="InterPro" id="IPR011044">
    <property type="entry name" value="Quino_amine_DH_bsu"/>
</dbReference>
<evidence type="ECO:0000259" key="3">
    <source>
        <dbReference type="Pfam" id="PF22494"/>
    </source>
</evidence>
<dbReference type="InterPro" id="IPR006179">
    <property type="entry name" value="5_nucleotidase/apyrase"/>
</dbReference>
<dbReference type="PANTHER" id="PTHR11575:SF24">
    <property type="entry name" value="5'-NUCLEOTIDASE"/>
    <property type="match status" value="1"/>
</dbReference>
<dbReference type="InterPro" id="IPR015943">
    <property type="entry name" value="WD40/YVTN_repeat-like_dom_sf"/>
</dbReference>
<feature type="domain" description="Choice-of-anchor I" evidence="3">
    <location>
        <begin position="710"/>
        <end position="1140"/>
    </location>
</feature>
<accession>A0A1I2CG47</accession>
<dbReference type="Gene3D" id="3.60.21.10">
    <property type="match status" value="1"/>
</dbReference>
<dbReference type="Gene3D" id="2.150.10.10">
    <property type="entry name" value="Serralysin-like metalloprotease, C-terminal"/>
    <property type="match status" value="3"/>
</dbReference>
<feature type="domain" description="5'-Nucleotidase C-terminal" evidence="2">
    <location>
        <begin position="411"/>
        <end position="567"/>
    </location>
</feature>
<dbReference type="EMBL" id="FOMS01000013">
    <property type="protein sequence ID" value="SFE67224.1"/>
    <property type="molecule type" value="Genomic_DNA"/>
</dbReference>
<dbReference type="GO" id="GO:0000166">
    <property type="term" value="F:nucleotide binding"/>
    <property type="evidence" value="ECO:0007669"/>
    <property type="project" value="InterPro"/>
</dbReference>
<dbReference type="Pfam" id="PF00353">
    <property type="entry name" value="HemolysinCabind"/>
    <property type="match status" value="5"/>
</dbReference>
<dbReference type="Gene3D" id="3.90.780.10">
    <property type="entry name" value="5'-Nucleotidase, C-terminal domain"/>
    <property type="match status" value="1"/>
</dbReference>
<evidence type="ECO:0000259" key="2">
    <source>
        <dbReference type="Pfam" id="PF02872"/>
    </source>
</evidence>
<organism evidence="4 5">
    <name type="scientific">Roseivivax sediminis</name>
    <dbReference type="NCBI Taxonomy" id="936889"/>
    <lineage>
        <taxon>Bacteria</taxon>
        <taxon>Pseudomonadati</taxon>
        <taxon>Pseudomonadota</taxon>
        <taxon>Alphaproteobacteria</taxon>
        <taxon>Rhodobacterales</taxon>
        <taxon>Roseobacteraceae</taxon>
        <taxon>Roseivivax</taxon>
    </lineage>
</organism>
<dbReference type="Pfam" id="PF02872">
    <property type="entry name" value="5_nucleotid_C"/>
    <property type="match status" value="1"/>
</dbReference>
<dbReference type="SUPFAM" id="SSF56300">
    <property type="entry name" value="Metallo-dependent phosphatases"/>
    <property type="match status" value="1"/>
</dbReference>
<gene>
    <name evidence="4" type="ORF">SAMN04515678_113100</name>
</gene>
<dbReference type="InterPro" id="IPR008334">
    <property type="entry name" value="5'-Nucleotdase_C"/>
</dbReference>
<dbReference type="PROSITE" id="PS00330">
    <property type="entry name" value="HEMOLYSIN_CALCIUM"/>
    <property type="match status" value="2"/>
</dbReference>
<dbReference type="Gene3D" id="2.130.10.10">
    <property type="entry name" value="YVTN repeat-like/Quinoprotein amine dehydrogenase"/>
    <property type="match status" value="1"/>
</dbReference>
<dbReference type="InterPro" id="IPR001343">
    <property type="entry name" value="Hemolysn_Ca-bd"/>
</dbReference>
<dbReference type="Pfam" id="PF22494">
    <property type="entry name" value="choice_anch_I"/>
    <property type="match status" value="1"/>
</dbReference>
<dbReference type="InterPro" id="IPR036907">
    <property type="entry name" value="5'-Nucleotdase_C_sf"/>
</dbReference>
<dbReference type="GO" id="GO:0009166">
    <property type="term" value="P:nucleotide catabolic process"/>
    <property type="evidence" value="ECO:0007669"/>
    <property type="project" value="InterPro"/>
</dbReference>
<feature type="region of interest" description="Disordered" evidence="1">
    <location>
        <begin position="1257"/>
        <end position="1288"/>
    </location>
</feature>
<dbReference type="InterPro" id="IPR011049">
    <property type="entry name" value="Serralysin-like_metalloprot_C"/>
</dbReference>
<dbReference type="OrthoDB" id="9773411at2"/>